<dbReference type="Proteomes" id="UP000019402">
    <property type="component" value="Unassembled WGS sequence"/>
</dbReference>
<sequence>MSHLLRFFSCFLISSIIIGNCASINILGQSNKEYLNKIDEAGMKQGYWEIKKDDRVVEEGNYVNNKKHGIWKAYYENRKLKHEITFVNGEAQGPAHFYYENGKLRESGNWQKDHWEGSYQYYYESGTISYDWFYNDNGKRQGEQRYFHANGQVMYQGQWENGNTEGALKVYDENGQLIQEKFYNNGTLSQIERPTTHKPRHSTAKFTETGFHTIINMDGQIDKKGFFVKGKLYNGEKHHYDKEGHLTSITHYKNGEVVEAKDLERMRDQ</sequence>
<dbReference type="RefSeq" id="WP_052343360.1">
    <property type="nucleotide sequence ID" value="NZ_BAMD01000014.1"/>
</dbReference>
<reference evidence="1 2" key="1">
    <citation type="journal article" date="2014" name="Genome Announc.">
        <title>Draft Genome Sequence of Cytophaga fermentans JCM 21142T, a Facultative Anaerobe Isolated from Marine Mud.</title>
        <authorList>
            <person name="Starns D."/>
            <person name="Oshima K."/>
            <person name="Suda W."/>
            <person name="Iino T."/>
            <person name="Yuki M."/>
            <person name="Inoue J."/>
            <person name="Kitamura K."/>
            <person name="Iida T."/>
            <person name="Darby A."/>
            <person name="Hattori M."/>
            <person name="Ohkuma M."/>
        </authorList>
    </citation>
    <scope>NUCLEOTIDE SEQUENCE [LARGE SCALE GENOMIC DNA]</scope>
    <source>
        <strain evidence="1 2">JCM 21142</strain>
    </source>
</reference>
<protein>
    <submittedName>
        <fullName evidence="1">MORN repeat variant</fullName>
    </submittedName>
</protein>
<dbReference type="InterPro" id="IPR011652">
    <property type="entry name" value="MORN_2"/>
</dbReference>
<dbReference type="GO" id="GO:0070828">
    <property type="term" value="P:heterochromatin organization"/>
    <property type="evidence" value="ECO:0007669"/>
    <property type="project" value="TreeGrafter"/>
</dbReference>
<dbReference type="PANTHER" id="PTHR46820:SF1">
    <property type="entry name" value="HISTONE-LYSINE N-METHYLTRANSFERASE SETD7"/>
    <property type="match status" value="1"/>
</dbReference>
<keyword evidence="2" id="KW-1185">Reference proteome</keyword>
<dbReference type="EMBL" id="BAMD01000014">
    <property type="protein sequence ID" value="GAF02862.1"/>
    <property type="molecule type" value="Genomic_DNA"/>
</dbReference>
<dbReference type="STRING" id="869213.GCA_000517085_04294"/>
<dbReference type="GO" id="GO:0005694">
    <property type="term" value="C:chromosome"/>
    <property type="evidence" value="ECO:0007669"/>
    <property type="project" value="TreeGrafter"/>
</dbReference>
<dbReference type="AlphaFoldDB" id="W7Y464"/>
<evidence type="ECO:0000313" key="2">
    <source>
        <dbReference type="Proteomes" id="UP000019402"/>
    </source>
</evidence>
<gene>
    <name evidence="1" type="ORF">JCM21142_41509</name>
</gene>
<comment type="caution">
    <text evidence="1">The sequence shown here is derived from an EMBL/GenBank/DDBJ whole genome shotgun (WGS) entry which is preliminary data.</text>
</comment>
<dbReference type="Gene3D" id="3.90.930.1">
    <property type="match status" value="2"/>
</dbReference>
<dbReference type="Pfam" id="PF07661">
    <property type="entry name" value="MORN_2"/>
    <property type="match status" value="5"/>
</dbReference>
<proteinExistence type="predicted"/>
<name>W7Y464_9BACT</name>
<evidence type="ECO:0000313" key="1">
    <source>
        <dbReference type="EMBL" id="GAF02862.1"/>
    </source>
</evidence>
<dbReference type="SUPFAM" id="SSF82185">
    <property type="entry name" value="Histone H3 K4-specific methyltransferase SET7/9 N-terminal domain"/>
    <property type="match status" value="2"/>
</dbReference>
<dbReference type="PANTHER" id="PTHR46820">
    <property type="entry name" value="HISTONE-LYSINE N-METHYLTRANSFERASE SETD7"/>
    <property type="match status" value="1"/>
</dbReference>
<organism evidence="1 2">
    <name type="scientific">Saccharicrinis fermentans DSM 9555 = JCM 21142</name>
    <dbReference type="NCBI Taxonomy" id="869213"/>
    <lineage>
        <taxon>Bacteria</taxon>
        <taxon>Pseudomonadati</taxon>
        <taxon>Bacteroidota</taxon>
        <taxon>Bacteroidia</taxon>
        <taxon>Marinilabiliales</taxon>
        <taxon>Marinilabiliaceae</taxon>
        <taxon>Saccharicrinis</taxon>
    </lineage>
</organism>
<accession>W7Y464</accession>
<dbReference type="eggNOG" id="COG2849">
    <property type="taxonomic scope" value="Bacteria"/>
</dbReference>
<dbReference type="GO" id="GO:0003682">
    <property type="term" value="F:chromatin binding"/>
    <property type="evidence" value="ECO:0007669"/>
    <property type="project" value="TreeGrafter"/>
</dbReference>
<dbReference type="OrthoDB" id="1118427at2"/>